<evidence type="ECO:0000256" key="5">
    <source>
        <dbReference type="ARBA" id="ARBA00022692"/>
    </source>
</evidence>
<gene>
    <name evidence="10 13" type="primary">secD</name>
    <name evidence="11" type="synonym">secF</name>
    <name evidence="13" type="ORF">PSQ90_16200</name>
</gene>
<dbReference type="InterPro" id="IPR005791">
    <property type="entry name" value="SecD"/>
</dbReference>
<keyword evidence="4" id="KW-0997">Cell inner membrane</keyword>
<organism evidence="13 14">
    <name type="scientific">Devosia rhodophyticola</name>
    <dbReference type="NCBI Taxonomy" id="3026423"/>
    <lineage>
        <taxon>Bacteria</taxon>
        <taxon>Pseudomonadati</taxon>
        <taxon>Pseudomonadota</taxon>
        <taxon>Alphaproteobacteria</taxon>
        <taxon>Hyphomicrobiales</taxon>
        <taxon>Devosiaceae</taxon>
        <taxon>Devosia</taxon>
    </lineage>
</organism>
<feature type="transmembrane region" description="Helical" evidence="10">
    <location>
        <begin position="767"/>
        <end position="793"/>
    </location>
</feature>
<dbReference type="InterPro" id="IPR048634">
    <property type="entry name" value="SecD_SecF_C"/>
</dbReference>
<feature type="transmembrane region" description="Helical" evidence="10">
    <location>
        <begin position="554"/>
        <end position="572"/>
    </location>
</feature>
<dbReference type="NCBIfam" id="TIGR01129">
    <property type="entry name" value="secD"/>
    <property type="match status" value="1"/>
</dbReference>
<dbReference type="Proteomes" id="UP001222118">
    <property type="component" value="Chromosome"/>
</dbReference>
<keyword evidence="9 10" id="KW-0472">Membrane</keyword>
<proteinExistence type="inferred from homology"/>
<reference evidence="13 14" key="1">
    <citation type="submission" date="2023-02" db="EMBL/GenBank/DDBJ databases">
        <title>Devosia chondri sp. nov., isolated from the phycosphere of marine algae.</title>
        <authorList>
            <person name="Kim J.M."/>
            <person name="Lee J.K."/>
            <person name="Choi B.J."/>
            <person name="Bayburt H."/>
            <person name="Jeon C.O."/>
        </authorList>
    </citation>
    <scope>NUCLEOTIDE SEQUENCE [LARGE SCALE GENOMIC DNA]</scope>
    <source>
        <strain evidence="13 14">G2-5</strain>
    </source>
</reference>
<sequence>MKFSPIRTAIIVLVTLLGVLFAVPSFLPKAVLDAWPSWLPQQTIVLGLDLQGGSHLLLEVNRDSIVTERLGDLRRDARSILANDNGIGNIITTDAATNSLDIELTDPTQKDTAKTAIEGLQNTISNSLFASSGVDELAFGETSDGKLTISLTEAGISERMSSLVAQSIEVIRKRIDELGTTEPLIQRQGTNRVLVQVPGFGDSVRLKDIISRTARLTFHMVYPGMTAAQAETQGVPSGAEILDSNDGGKELVYEDVALGGESLVDAQPSFDSQRGIPVVSFRFDTRGAIAFGEITSANVGKRFAIVLDNQVITAPVIQQAITGGTGQISGNFTTASANDLAVLLRAGALPASLDIVEERTVSAGLGADSIRAGVLAGIIGAIAVVTFMVIAYGLFGVFADLAVIVNVGLILGALSMLGATLTLPGIAGIVLTIGMAVDANVLIYERIREELAAGRSKISAIESGFQRAMGTILDANITTLIAAVVLFYLGSGPVQGFAVTLALGIVTTLFTAYMVTLFIVGRWYNWRRPKTLTIQFVRLIPDGTKIPFMAIRRYAIAFSIVTSILSLGWFGYHGLNLGIDFRGGSSIEIQSNEGPADPGVIREALSQLNLGDVQVQGFGEEDRLLVRVQTQDGDNSAQQEAVKRIESTVVEKGYSLRGTETVGPTVSSELAISGAIGLAVAMFGVLIYLWFRFEWQFAVGAIIATGHDVVLTIGLFAFSGLEFNSSSIAAILTILGYSLNDTVVIYDRIREYRTKYKKIDLAEIIDIAINSTLPRTILTATTTFIALMALVVFGGEVIRSFTISMAWGVFVGTYSSIFIAAPILIYLGITTRADQPEVKVEDKRADGASV</sequence>
<dbReference type="NCBIfam" id="NF009583">
    <property type="entry name" value="PRK13024.1-3"/>
    <property type="match status" value="1"/>
</dbReference>
<comment type="caution">
    <text evidence="10">Lacks conserved residue(s) required for the propagation of feature annotation.</text>
</comment>
<evidence type="ECO:0000256" key="9">
    <source>
        <dbReference type="ARBA" id="ARBA00023136"/>
    </source>
</evidence>
<dbReference type="InterPro" id="IPR054384">
    <property type="entry name" value="SecDF_P1_head"/>
</dbReference>
<dbReference type="Pfam" id="PF02355">
    <property type="entry name" value="SecD_SecF_C"/>
    <property type="match status" value="2"/>
</dbReference>
<comment type="similarity">
    <text evidence="11">Belongs to the SecD/SecF family. SecF subfamily.</text>
</comment>
<evidence type="ECO:0000313" key="14">
    <source>
        <dbReference type="Proteomes" id="UP001222118"/>
    </source>
</evidence>
<feature type="domain" description="SSD" evidence="12">
    <location>
        <begin position="694"/>
        <end position="826"/>
    </location>
</feature>
<feature type="transmembrane region" description="Helical" evidence="10">
    <location>
        <begin position="805"/>
        <end position="829"/>
    </location>
</feature>
<name>A0ABY7YWY7_9HYPH</name>
<evidence type="ECO:0000256" key="2">
    <source>
        <dbReference type="ARBA" id="ARBA00022448"/>
    </source>
</evidence>
<dbReference type="SUPFAM" id="SSF82866">
    <property type="entry name" value="Multidrug efflux transporter AcrB transmembrane domain"/>
    <property type="match status" value="2"/>
</dbReference>
<dbReference type="PANTHER" id="PTHR30081:SF1">
    <property type="entry name" value="PROTEIN TRANSLOCASE SUBUNIT SECD"/>
    <property type="match status" value="1"/>
</dbReference>
<feature type="transmembrane region" description="Helical" evidence="10">
    <location>
        <begin position="670"/>
        <end position="691"/>
    </location>
</feature>
<comment type="similarity">
    <text evidence="10">Belongs to the SecD/SecF family. SecD subfamily.</text>
</comment>
<evidence type="ECO:0000256" key="6">
    <source>
        <dbReference type="ARBA" id="ARBA00022927"/>
    </source>
</evidence>
<keyword evidence="14" id="KW-1185">Reference proteome</keyword>
<dbReference type="HAMAP" id="MF_01464_B">
    <property type="entry name" value="SecF_B"/>
    <property type="match status" value="1"/>
</dbReference>
<dbReference type="Gene3D" id="1.20.1640.10">
    <property type="entry name" value="Multidrug efflux transporter AcrB transmembrane domain"/>
    <property type="match status" value="2"/>
</dbReference>
<dbReference type="HAMAP" id="MF_01463_B">
    <property type="entry name" value="SecD_B"/>
    <property type="match status" value="1"/>
</dbReference>
<dbReference type="EMBL" id="CP118247">
    <property type="protein sequence ID" value="WDR05764.1"/>
    <property type="molecule type" value="Genomic_DNA"/>
</dbReference>
<dbReference type="InterPro" id="IPR048631">
    <property type="entry name" value="SecD_1st"/>
</dbReference>
<dbReference type="Gene3D" id="3.30.70.3400">
    <property type="match status" value="2"/>
</dbReference>
<dbReference type="InterPro" id="IPR055344">
    <property type="entry name" value="SecD_SecF_C_bact"/>
</dbReference>
<comment type="subunit">
    <text evidence="10">Forms a complex with SecF. Part of the essential Sec protein translocation apparatus which comprises SecA, SecYEG and auxiliary proteins SecDF-YajC and YidC.</text>
</comment>
<keyword evidence="3 10" id="KW-1003">Cell membrane</keyword>
<feature type="transmembrane region" description="Helical" evidence="10">
    <location>
        <begin position="698"/>
        <end position="721"/>
    </location>
</feature>
<keyword evidence="6 10" id="KW-0653">Protein transport</keyword>
<feature type="transmembrane region" description="Helical" evidence="10">
    <location>
        <begin position="372"/>
        <end position="394"/>
    </location>
</feature>
<dbReference type="InterPro" id="IPR022645">
    <property type="entry name" value="SecD/SecF_bac"/>
</dbReference>
<dbReference type="NCBIfam" id="TIGR00916">
    <property type="entry name" value="2A0604s01"/>
    <property type="match status" value="2"/>
</dbReference>
<dbReference type="Gene3D" id="3.30.1360.200">
    <property type="match status" value="1"/>
</dbReference>
<evidence type="ECO:0000313" key="13">
    <source>
        <dbReference type="EMBL" id="WDR05764.1"/>
    </source>
</evidence>
<evidence type="ECO:0000256" key="8">
    <source>
        <dbReference type="ARBA" id="ARBA00023010"/>
    </source>
</evidence>
<dbReference type="PANTHER" id="PTHR30081">
    <property type="entry name" value="PROTEIN-EXPORT MEMBRANE PROTEIN SEC"/>
    <property type="match status" value="1"/>
</dbReference>
<evidence type="ECO:0000256" key="4">
    <source>
        <dbReference type="ARBA" id="ARBA00022519"/>
    </source>
</evidence>
<dbReference type="RefSeq" id="WP_282211282.1">
    <property type="nucleotide sequence ID" value="NZ_CP118247.1"/>
</dbReference>
<dbReference type="PROSITE" id="PS50156">
    <property type="entry name" value="SSD"/>
    <property type="match status" value="1"/>
</dbReference>
<comment type="function">
    <text evidence="10">Part of the Sec protein translocase complex. Interacts with the SecYEG preprotein conducting channel. SecDF uses the proton motive force (PMF) to complete protein translocation after the ATP-dependent function of SecA.</text>
</comment>
<dbReference type="InterPro" id="IPR022646">
    <property type="entry name" value="SecD/SecF_CS"/>
</dbReference>
<dbReference type="PRINTS" id="PR01755">
    <property type="entry name" value="SECFTRNLCASE"/>
</dbReference>
<keyword evidence="8 10" id="KW-0811">Translocation</keyword>
<feature type="transmembrane region" description="Helical" evidence="10">
    <location>
        <begin position="496"/>
        <end position="520"/>
    </location>
</feature>
<evidence type="ECO:0000256" key="11">
    <source>
        <dbReference type="HAMAP-Rule" id="MF_01464"/>
    </source>
</evidence>
<dbReference type="InterPro" id="IPR005665">
    <property type="entry name" value="SecF_bac"/>
</dbReference>
<dbReference type="Pfam" id="PF22599">
    <property type="entry name" value="SecDF_P1_head"/>
    <property type="match status" value="1"/>
</dbReference>
<accession>A0ABY7YWY7</accession>
<evidence type="ECO:0000256" key="3">
    <source>
        <dbReference type="ARBA" id="ARBA00022475"/>
    </source>
</evidence>
<dbReference type="NCBIfam" id="TIGR00966">
    <property type="entry name" value="transloc_SecF"/>
    <property type="match status" value="1"/>
</dbReference>
<evidence type="ECO:0000256" key="1">
    <source>
        <dbReference type="ARBA" id="ARBA00004651"/>
    </source>
</evidence>
<keyword evidence="7 10" id="KW-1133">Transmembrane helix</keyword>
<protein>
    <recommendedName>
        <fullName evidence="10 11">Multifunctional fusion protein</fullName>
    </recommendedName>
    <domain>
        <recommendedName>
            <fullName evidence="10">Protein translocase subunit SecD</fullName>
        </recommendedName>
    </domain>
    <domain>
        <recommendedName>
            <fullName evidence="11">Protein-export membrane protein SecF</fullName>
        </recommendedName>
    </domain>
</protein>
<dbReference type="Pfam" id="PF21760">
    <property type="entry name" value="SecD_1st"/>
    <property type="match status" value="1"/>
</dbReference>
<dbReference type="InterPro" id="IPR000731">
    <property type="entry name" value="SSD"/>
</dbReference>
<comment type="subunit">
    <text evidence="11">Forms a complex with SecD. Part of the essential Sec protein translocation apparatus which comprises SecA, SecYEG and auxiliary proteins SecDF-YajC and YidC.</text>
</comment>
<dbReference type="Pfam" id="PF07549">
    <property type="entry name" value="Sec_GG"/>
    <property type="match status" value="2"/>
</dbReference>
<feature type="transmembrane region" description="Helical" evidence="10">
    <location>
        <begin position="727"/>
        <end position="746"/>
    </location>
</feature>
<keyword evidence="2 10" id="KW-0813">Transport</keyword>
<dbReference type="InterPro" id="IPR022813">
    <property type="entry name" value="SecD/SecF_arch_bac"/>
</dbReference>
<keyword evidence="5 10" id="KW-0812">Transmembrane</keyword>
<feature type="transmembrane region" description="Helical" evidence="10">
    <location>
        <begin position="468"/>
        <end position="490"/>
    </location>
</feature>
<evidence type="ECO:0000256" key="10">
    <source>
        <dbReference type="HAMAP-Rule" id="MF_01463"/>
    </source>
</evidence>
<evidence type="ECO:0000259" key="12">
    <source>
        <dbReference type="PROSITE" id="PS50156"/>
    </source>
</evidence>
<evidence type="ECO:0000256" key="7">
    <source>
        <dbReference type="ARBA" id="ARBA00022989"/>
    </source>
</evidence>
<comment type="subcellular location">
    <subcellularLocation>
        <location evidence="1 10">Cell membrane</location>
        <topology evidence="1 10">Multi-pass membrane protein</topology>
    </subcellularLocation>
</comment>